<dbReference type="GO" id="GO:0016987">
    <property type="term" value="F:sigma factor activity"/>
    <property type="evidence" value="ECO:0007669"/>
    <property type="project" value="UniProtKB-KW"/>
</dbReference>
<keyword evidence="6" id="KW-0238">DNA-binding</keyword>
<dbReference type="Gene3D" id="1.20.140.160">
    <property type="match status" value="1"/>
</dbReference>
<evidence type="ECO:0000256" key="7">
    <source>
        <dbReference type="ARBA" id="ARBA00023163"/>
    </source>
</evidence>
<dbReference type="Gene3D" id="1.20.120.1810">
    <property type="match status" value="1"/>
</dbReference>
<keyword evidence="3" id="KW-0805">Transcription regulation</keyword>
<dbReference type="GO" id="GO:0006352">
    <property type="term" value="P:DNA-templated transcription initiation"/>
    <property type="evidence" value="ECO:0007669"/>
    <property type="project" value="InterPro"/>
</dbReference>
<evidence type="ECO:0000313" key="9">
    <source>
        <dbReference type="EMBL" id="EQD48780.1"/>
    </source>
</evidence>
<keyword evidence="5" id="KW-0731">Sigma factor</keyword>
<dbReference type="InterPro" id="IPR014284">
    <property type="entry name" value="RNA_pol_sigma-70_dom"/>
</dbReference>
<comment type="similarity">
    <text evidence="1">Belongs to the sigma-70 factor family.</text>
</comment>
<dbReference type="InterPro" id="IPR007630">
    <property type="entry name" value="RNA_pol_sigma70_r4"/>
</dbReference>
<keyword evidence="7" id="KW-0804">Transcription</keyword>
<keyword evidence="2" id="KW-0963">Cytoplasm</keyword>
<dbReference type="NCBIfam" id="TIGR02392">
    <property type="entry name" value="rpoH_proteo"/>
    <property type="match status" value="1"/>
</dbReference>
<reference evidence="9" key="1">
    <citation type="submission" date="2013-08" db="EMBL/GenBank/DDBJ databases">
        <authorList>
            <person name="Mendez C."/>
            <person name="Richter M."/>
            <person name="Ferrer M."/>
            <person name="Sanchez J."/>
        </authorList>
    </citation>
    <scope>NUCLEOTIDE SEQUENCE</scope>
</reference>
<dbReference type="InterPro" id="IPR050813">
    <property type="entry name" value="Sigma-70_Factor"/>
</dbReference>
<dbReference type="PANTHER" id="PTHR30376:SF3">
    <property type="entry name" value="RNA POLYMERASE SIGMA FACTOR RPOH"/>
    <property type="match status" value="1"/>
</dbReference>
<evidence type="ECO:0000256" key="2">
    <source>
        <dbReference type="ARBA" id="ARBA00022490"/>
    </source>
</evidence>
<protein>
    <submittedName>
        <fullName evidence="9">RNA polymerase, sigma 32 subunit, RpoH</fullName>
    </submittedName>
</protein>
<dbReference type="InterPro" id="IPR000943">
    <property type="entry name" value="RNA_pol_sigma70"/>
</dbReference>
<dbReference type="SUPFAM" id="SSF88946">
    <property type="entry name" value="Sigma2 domain of RNA polymerase sigma factors"/>
    <property type="match status" value="1"/>
</dbReference>
<dbReference type="SUPFAM" id="SSF88659">
    <property type="entry name" value="Sigma3 and sigma4 domains of RNA polymerase sigma factors"/>
    <property type="match status" value="1"/>
</dbReference>
<dbReference type="FunFam" id="1.20.120.1810:FF:000001">
    <property type="entry name" value="RNA polymerase sigma factor RpoH"/>
    <property type="match status" value="1"/>
</dbReference>
<feature type="domain" description="RNA polymerase sigma-70" evidence="8">
    <location>
        <begin position="84"/>
        <end position="97"/>
    </location>
</feature>
<dbReference type="NCBIfam" id="TIGR02937">
    <property type="entry name" value="sigma70-ECF"/>
    <property type="match status" value="1"/>
</dbReference>
<keyword evidence="4" id="KW-0346">Stress response</keyword>
<reference evidence="9" key="2">
    <citation type="journal article" date="2014" name="ISME J.">
        <title>Microbial stratification in low pH oxic and suboxic macroscopic growths along an acid mine drainage.</title>
        <authorList>
            <person name="Mendez-Garcia C."/>
            <person name="Mesa V."/>
            <person name="Sprenger R.R."/>
            <person name="Richter M."/>
            <person name="Diez M.S."/>
            <person name="Solano J."/>
            <person name="Bargiela R."/>
            <person name="Golyshina O.V."/>
            <person name="Manteca A."/>
            <person name="Ramos J.L."/>
            <person name="Gallego J.R."/>
            <person name="Llorente I."/>
            <person name="Martins Dos Santos V.A."/>
            <person name="Jensen O.N."/>
            <person name="Pelaez A.I."/>
            <person name="Sanchez J."/>
            <person name="Ferrer M."/>
        </authorList>
    </citation>
    <scope>NUCLEOTIDE SEQUENCE</scope>
</reference>
<dbReference type="PRINTS" id="PR00046">
    <property type="entry name" value="SIGMA70FCT"/>
</dbReference>
<dbReference type="Pfam" id="PF04545">
    <property type="entry name" value="Sigma70_r4"/>
    <property type="match status" value="1"/>
</dbReference>
<organism evidence="9">
    <name type="scientific">mine drainage metagenome</name>
    <dbReference type="NCBI Taxonomy" id="410659"/>
    <lineage>
        <taxon>unclassified sequences</taxon>
        <taxon>metagenomes</taxon>
        <taxon>ecological metagenomes</taxon>
    </lineage>
</organism>
<evidence type="ECO:0000256" key="1">
    <source>
        <dbReference type="ARBA" id="ARBA00007788"/>
    </source>
</evidence>
<evidence type="ECO:0000256" key="6">
    <source>
        <dbReference type="ARBA" id="ARBA00023125"/>
    </source>
</evidence>
<dbReference type="InterPro" id="IPR013324">
    <property type="entry name" value="RNA_pol_sigma_r3/r4-like"/>
</dbReference>
<gene>
    <name evidence="9" type="ORF">B1B_11915</name>
</gene>
<dbReference type="EMBL" id="AUZY01007775">
    <property type="protein sequence ID" value="EQD48780.1"/>
    <property type="molecule type" value="Genomic_DNA"/>
</dbReference>
<dbReference type="InterPro" id="IPR013325">
    <property type="entry name" value="RNA_pol_sigma_r2"/>
</dbReference>
<dbReference type="InterPro" id="IPR012759">
    <property type="entry name" value="RNA_pol_sigma_RpoH_proteobac"/>
</dbReference>
<dbReference type="GO" id="GO:0003677">
    <property type="term" value="F:DNA binding"/>
    <property type="evidence" value="ECO:0007669"/>
    <property type="project" value="UniProtKB-KW"/>
</dbReference>
<accession>T1B338</accession>
<dbReference type="PROSITE" id="PS00715">
    <property type="entry name" value="SIGMA70_1"/>
    <property type="match status" value="1"/>
</dbReference>
<proteinExistence type="inferred from homology"/>
<name>T1B338_9ZZZZ</name>
<dbReference type="PANTHER" id="PTHR30376">
    <property type="entry name" value="SIGMA FACTOR RPOH HEAT SHOCK RELATED"/>
    <property type="match status" value="1"/>
</dbReference>
<sequence length="295" mass="33884">MNQELALISPLPELAGDHSRQSLDRYLEAIRQVPILKPQEERELFRRYQEEADLLSAQKIILAHLRFVVYIARGYRNYGLPLADLIQEGNIGLMKAVRHFDPERGVRLITFAVHWIRAEIHEFIIRNWRLVKVATTKAQRRLFFNLRRHLGPTGSLTSRETKQIAKDLKVSPTDVKTMELRLKGQDVSFAATSATDGQEDPHAWAPEEYLTATDADPLESLESTDLDRARHEQLSRALSSLDARSRDIVEQRWLRPEGKSPLKVLAERYGISVERVRQIEAKTLGQLRSQLEAPL</sequence>
<evidence type="ECO:0000259" key="8">
    <source>
        <dbReference type="PROSITE" id="PS00715"/>
    </source>
</evidence>
<comment type="caution">
    <text evidence="9">The sequence shown here is derived from an EMBL/GenBank/DDBJ whole genome shotgun (WGS) entry which is preliminary data.</text>
</comment>
<dbReference type="AlphaFoldDB" id="T1B338"/>
<dbReference type="InterPro" id="IPR007627">
    <property type="entry name" value="RNA_pol_sigma70_r2"/>
</dbReference>
<dbReference type="NCBIfam" id="NF005143">
    <property type="entry name" value="PRK06596.1"/>
    <property type="match status" value="1"/>
</dbReference>
<evidence type="ECO:0000256" key="5">
    <source>
        <dbReference type="ARBA" id="ARBA00023082"/>
    </source>
</evidence>
<evidence type="ECO:0000256" key="4">
    <source>
        <dbReference type="ARBA" id="ARBA00023016"/>
    </source>
</evidence>
<dbReference type="Pfam" id="PF04542">
    <property type="entry name" value="Sigma70_r2"/>
    <property type="match status" value="1"/>
</dbReference>
<evidence type="ECO:0000256" key="3">
    <source>
        <dbReference type="ARBA" id="ARBA00023015"/>
    </source>
</evidence>